<feature type="compositionally biased region" description="Polar residues" evidence="6">
    <location>
        <begin position="1"/>
        <end position="17"/>
    </location>
</feature>
<evidence type="ECO:0000256" key="5">
    <source>
        <dbReference type="ARBA" id="ARBA00023136"/>
    </source>
</evidence>
<proteinExistence type="predicted"/>
<keyword evidence="5 7" id="KW-0472">Membrane</keyword>
<gene>
    <name evidence="9" type="ORF">QRD43_22500</name>
</gene>
<dbReference type="SUPFAM" id="SSF81342">
    <property type="entry name" value="Transmembrane di-heme cytochromes"/>
    <property type="match status" value="1"/>
</dbReference>
<evidence type="ECO:0000313" key="9">
    <source>
        <dbReference type="EMBL" id="MDL5034691.1"/>
    </source>
</evidence>
<dbReference type="RefSeq" id="WP_285984766.1">
    <property type="nucleotide sequence ID" value="NZ_JASVDS010000011.1"/>
</dbReference>
<evidence type="ECO:0000256" key="2">
    <source>
        <dbReference type="ARBA" id="ARBA00022475"/>
    </source>
</evidence>
<dbReference type="Gene3D" id="1.20.950.20">
    <property type="entry name" value="Transmembrane di-heme cytochromes, Chain C"/>
    <property type="match status" value="1"/>
</dbReference>
<dbReference type="Pfam" id="PF01292">
    <property type="entry name" value="Ni_hydr_CYTB"/>
    <property type="match status" value="1"/>
</dbReference>
<keyword evidence="2" id="KW-1003">Cell membrane</keyword>
<protein>
    <submittedName>
        <fullName evidence="9">Cytochrome b/b6 domain-containing protein</fullName>
    </submittedName>
</protein>
<dbReference type="InterPro" id="IPR016174">
    <property type="entry name" value="Di-haem_cyt_TM"/>
</dbReference>
<dbReference type="PANTHER" id="PTHR30485">
    <property type="entry name" value="NI/FE-HYDROGENASE 1 B-TYPE CYTOCHROME SUBUNIT"/>
    <property type="match status" value="1"/>
</dbReference>
<keyword evidence="10" id="KW-1185">Reference proteome</keyword>
<feature type="domain" description="Cytochrome b561 bacterial/Ni-hydrogenase" evidence="8">
    <location>
        <begin position="31"/>
        <end position="192"/>
    </location>
</feature>
<evidence type="ECO:0000256" key="1">
    <source>
        <dbReference type="ARBA" id="ARBA00004651"/>
    </source>
</evidence>
<feature type="region of interest" description="Disordered" evidence="6">
    <location>
        <begin position="225"/>
        <end position="270"/>
    </location>
</feature>
<keyword evidence="3 7" id="KW-0812">Transmembrane</keyword>
<dbReference type="InterPro" id="IPR011577">
    <property type="entry name" value="Cyt_b561_bac/Ni-Hgenase"/>
</dbReference>
<evidence type="ECO:0000256" key="4">
    <source>
        <dbReference type="ARBA" id="ARBA00022989"/>
    </source>
</evidence>
<dbReference type="Proteomes" id="UP001238603">
    <property type="component" value="Unassembled WGS sequence"/>
</dbReference>
<sequence>MNHSASPSTPHSPQTAHSPRAAGRRGRLMIDAPTRAFHWLFALSFAGAWLTAESERWRDVHVTLGYAFGGLLLFRVVYGLFGPRQARLSMLWHRVSGLGDWLRGALAGRTDLSRLTTLGMGLAMLLLIVLAAPLVLSGYAGHIDWLGQEDALEEVHEFFANTALALVMAHLALMALLSVMRRRNLAQPMVTGRAEGPGPDLVKANRAWLAAALVTAWIGFMAWQTQPGPTPSPSTGIGWQSDGLREGSRHGGPHGGPAHGRPHRAHDDDD</sequence>
<comment type="subcellular location">
    <subcellularLocation>
        <location evidence="1">Cell membrane</location>
        <topology evidence="1">Multi-pass membrane protein</topology>
    </subcellularLocation>
</comment>
<keyword evidence="4 7" id="KW-1133">Transmembrane helix</keyword>
<reference evidence="9 10" key="1">
    <citation type="submission" date="2023-06" db="EMBL/GenBank/DDBJ databases">
        <title>Pelomonas sp. APW6 16S ribosomal RNA gene genome sequencing and assembly.</title>
        <authorList>
            <person name="Woo H."/>
        </authorList>
    </citation>
    <scope>NUCLEOTIDE SEQUENCE [LARGE SCALE GENOMIC DNA]</scope>
    <source>
        <strain evidence="9 10">APW6</strain>
    </source>
</reference>
<evidence type="ECO:0000256" key="6">
    <source>
        <dbReference type="SAM" id="MobiDB-lite"/>
    </source>
</evidence>
<evidence type="ECO:0000256" key="7">
    <source>
        <dbReference type="SAM" id="Phobius"/>
    </source>
</evidence>
<evidence type="ECO:0000313" key="10">
    <source>
        <dbReference type="Proteomes" id="UP001238603"/>
    </source>
</evidence>
<feature type="transmembrane region" description="Helical" evidence="7">
    <location>
        <begin position="118"/>
        <end position="139"/>
    </location>
</feature>
<feature type="transmembrane region" description="Helical" evidence="7">
    <location>
        <begin position="64"/>
        <end position="81"/>
    </location>
</feature>
<evidence type="ECO:0000256" key="3">
    <source>
        <dbReference type="ARBA" id="ARBA00022692"/>
    </source>
</evidence>
<comment type="caution">
    <text evidence="9">The sequence shown here is derived from an EMBL/GenBank/DDBJ whole genome shotgun (WGS) entry which is preliminary data.</text>
</comment>
<feature type="transmembrane region" description="Helical" evidence="7">
    <location>
        <begin position="159"/>
        <end position="179"/>
    </location>
</feature>
<dbReference type="PANTHER" id="PTHR30485:SF2">
    <property type="entry name" value="BLL0597 PROTEIN"/>
    <property type="match status" value="1"/>
</dbReference>
<organism evidence="9 10">
    <name type="scientific">Roseateles subflavus</name>
    <dbReference type="NCBI Taxonomy" id="3053353"/>
    <lineage>
        <taxon>Bacteria</taxon>
        <taxon>Pseudomonadati</taxon>
        <taxon>Pseudomonadota</taxon>
        <taxon>Betaproteobacteria</taxon>
        <taxon>Burkholderiales</taxon>
        <taxon>Sphaerotilaceae</taxon>
        <taxon>Roseateles</taxon>
    </lineage>
</organism>
<feature type="region of interest" description="Disordered" evidence="6">
    <location>
        <begin position="1"/>
        <end position="23"/>
    </location>
</feature>
<evidence type="ECO:0000259" key="8">
    <source>
        <dbReference type="Pfam" id="PF01292"/>
    </source>
</evidence>
<name>A0ABT7LT70_9BURK</name>
<feature type="transmembrane region" description="Helical" evidence="7">
    <location>
        <begin position="36"/>
        <end position="52"/>
    </location>
</feature>
<accession>A0ABT7LT70</accession>
<dbReference type="InterPro" id="IPR051542">
    <property type="entry name" value="Hydrogenase_cytochrome"/>
</dbReference>
<dbReference type="EMBL" id="JASVDS010000011">
    <property type="protein sequence ID" value="MDL5034691.1"/>
    <property type="molecule type" value="Genomic_DNA"/>
</dbReference>